<dbReference type="InterPro" id="IPR025711">
    <property type="entry name" value="PepSY"/>
</dbReference>
<dbReference type="Proteomes" id="UP001438112">
    <property type="component" value="Unassembled WGS sequence"/>
</dbReference>
<keyword evidence="1" id="KW-1133">Transmembrane helix</keyword>
<dbReference type="Pfam" id="PF03413">
    <property type="entry name" value="PepSY"/>
    <property type="match status" value="1"/>
</dbReference>
<protein>
    <submittedName>
        <fullName evidence="4">DUF5590 domain-containing protein</fullName>
    </submittedName>
</protein>
<evidence type="ECO:0000256" key="1">
    <source>
        <dbReference type="SAM" id="Phobius"/>
    </source>
</evidence>
<organism evidence="4 5">
    <name type="scientific">Apilactobacillus apinorum</name>
    <dbReference type="NCBI Taxonomy" id="1218495"/>
    <lineage>
        <taxon>Bacteria</taxon>
        <taxon>Bacillati</taxon>
        <taxon>Bacillota</taxon>
        <taxon>Bacilli</taxon>
        <taxon>Lactobacillales</taxon>
        <taxon>Lactobacillaceae</taxon>
        <taxon>Apilactobacillus</taxon>
    </lineage>
</organism>
<proteinExistence type="predicted"/>
<dbReference type="InterPro" id="IPR046350">
    <property type="entry name" value="Cystatin_sf"/>
</dbReference>
<name>A0ABP9ZJ13_9LACO</name>
<keyword evidence="5" id="KW-1185">Reference proteome</keyword>
<keyword evidence="1" id="KW-0472">Membrane</keyword>
<evidence type="ECO:0000259" key="2">
    <source>
        <dbReference type="Pfam" id="PF03413"/>
    </source>
</evidence>
<comment type="caution">
    <text evidence="4">The sequence shown here is derived from an EMBL/GenBank/DDBJ whole genome shotgun (WGS) entry which is preliminary data.</text>
</comment>
<dbReference type="Pfam" id="PF17881">
    <property type="entry name" value="TseB"/>
    <property type="match status" value="1"/>
</dbReference>
<accession>A0ABP9ZJ13</accession>
<evidence type="ECO:0000313" key="5">
    <source>
        <dbReference type="Proteomes" id="UP001438112"/>
    </source>
</evidence>
<gene>
    <name evidence="4" type="ORF">AP20H10_11200</name>
</gene>
<sequence>MDYSLSKKFNYFRLIKWLIAIIILLIIMMIGLLLWARLPISTAKSQATDLAEKKAGITKVDRFYMSDLNRTYYTIQGTNKEKQNILAIIEKKTGNINIVKTSDGISSDKAKNITNAKQSIGKLISVAPTMFNGKPAWAVSYFNNKNGLTYSVVDFKTGKIIRFIDNV</sequence>
<feature type="domain" description="PepSY" evidence="2">
    <location>
        <begin position="105"/>
        <end position="162"/>
    </location>
</feature>
<dbReference type="SUPFAM" id="SSF54403">
    <property type="entry name" value="Cystatin/monellin"/>
    <property type="match status" value="2"/>
</dbReference>
<dbReference type="InterPro" id="IPR041401">
    <property type="entry name" value="TseB-like_dom"/>
</dbReference>
<evidence type="ECO:0000259" key="3">
    <source>
        <dbReference type="Pfam" id="PF17881"/>
    </source>
</evidence>
<feature type="transmembrane region" description="Helical" evidence="1">
    <location>
        <begin position="14"/>
        <end position="36"/>
    </location>
</feature>
<reference evidence="4 5" key="1">
    <citation type="submission" date="2024-03" db="EMBL/GenBank/DDBJ databases">
        <title>Inconsistent identification of Apilactobacillus kunkeei-related strains obtained by well-developed overall genome related indices.</title>
        <authorList>
            <person name="Maeno S."/>
            <person name="Endo A."/>
        </authorList>
    </citation>
    <scope>NUCLEOTIDE SEQUENCE [LARGE SCALE GENOMIC DNA]</scope>
    <source>
        <strain evidence="4 5">20H-10</strain>
    </source>
</reference>
<evidence type="ECO:0000313" key="4">
    <source>
        <dbReference type="EMBL" id="GAA6114757.1"/>
    </source>
</evidence>
<dbReference type="EMBL" id="BAABVV010000037">
    <property type="protein sequence ID" value="GAA6114757.1"/>
    <property type="molecule type" value="Genomic_DNA"/>
</dbReference>
<dbReference type="Gene3D" id="3.10.450.40">
    <property type="match status" value="2"/>
</dbReference>
<keyword evidence="1" id="KW-0812">Transmembrane</keyword>
<feature type="domain" description="Cell wall elongation regulator TseB-like" evidence="3">
    <location>
        <begin position="46"/>
        <end position="89"/>
    </location>
</feature>